<dbReference type="KEGG" id="htq:FRZ44_48910"/>
<dbReference type="Pfam" id="PF19315">
    <property type="entry name" value="MC_hydratase"/>
    <property type="match status" value="1"/>
</dbReference>
<dbReference type="SUPFAM" id="SSF54637">
    <property type="entry name" value="Thioesterase/thiol ester dehydrase-isomerase"/>
    <property type="match status" value="2"/>
</dbReference>
<dbReference type="GO" id="GO:0016829">
    <property type="term" value="F:lyase activity"/>
    <property type="evidence" value="ECO:0007669"/>
    <property type="project" value="InterPro"/>
</dbReference>
<dbReference type="PIRSF" id="PIRSF021494">
    <property type="entry name" value="Rv0216_prd"/>
    <property type="match status" value="1"/>
</dbReference>
<dbReference type="InterPro" id="IPR029069">
    <property type="entry name" value="HotDog_dom_sf"/>
</dbReference>
<reference evidence="1 2" key="1">
    <citation type="submission" date="2019-08" db="EMBL/GenBank/DDBJ databases">
        <title>Hyperibacter terrae gen. nov., sp. nov. and Hyperibacter viscosus sp. nov., two new members in the family Rhodospirillaceae isolated from the rhizosphere of Hypericum perforatum.</title>
        <authorList>
            <person name="Noviana Z."/>
        </authorList>
    </citation>
    <scope>NUCLEOTIDE SEQUENCE [LARGE SCALE GENOMIC DNA]</scope>
    <source>
        <strain evidence="1 2">R5913</strain>
    </source>
</reference>
<dbReference type="InterPro" id="IPR016790">
    <property type="entry name" value="Thiol_ester_hydratase_Rv0216"/>
</dbReference>
<keyword evidence="2" id="KW-1185">Reference proteome</keyword>
<dbReference type="Gene3D" id="3.10.129.10">
    <property type="entry name" value="Hotdog Thioesterase"/>
    <property type="match status" value="1"/>
</dbReference>
<name>A0A5J6MY59_9PROT</name>
<dbReference type="PANTHER" id="PTHR43664">
    <property type="entry name" value="MONOAMINE OXIDASE-RELATED"/>
    <property type="match status" value="1"/>
</dbReference>
<proteinExistence type="predicted"/>
<protein>
    <submittedName>
        <fullName evidence="1">Beta-methylmalyl-CoA dehydratase</fullName>
    </submittedName>
</protein>
<dbReference type="Proteomes" id="UP000326202">
    <property type="component" value="Chromosome"/>
</dbReference>
<dbReference type="InterPro" id="IPR052342">
    <property type="entry name" value="MCH/BMMD"/>
</dbReference>
<dbReference type="RefSeq" id="WP_151179633.1">
    <property type="nucleotide sequence ID" value="NZ_CP042906.1"/>
</dbReference>
<gene>
    <name evidence="1" type="primary">mch</name>
    <name evidence="1" type="ORF">FRZ44_48910</name>
</gene>
<dbReference type="InterPro" id="IPR048274">
    <property type="entry name" value="MC_hydratase"/>
</dbReference>
<accession>A0A5J6MY59</accession>
<dbReference type="CDD" id="cd03451">
    <property type="entry name" value="FkbR2"/>
    <property type="match status" value="2"/>
</dbReference>
<dbReference type="PANTHER" id="PTHR43664:SF1">
    <property type="entry name" value="BETA-METHYLMALYL-COA DEHYDRATASE"/>
    <property type="match status" value="1"/>
</dbReference>
<organism evidence="1 2">
    <name type="scientific">Hypericibacter terrae</name>
    <dbReference type="NCBI Taxonomy" id="2602015"/>
    <lineage>
        <taxon>Bacteria</taxon>
        <taxon>Pseudomonadati</taxon>
        <taxon>Pseudomonadota</taxon>
        <taxon>Alphaproteobacteria</taxon>
        <taxon>Rhodospirillales</taxon>
        <taxon>Dongiaceae</taxon>
        <taxon>Hypericibacter</taxon>
    </lineage>
</organism>
<sequence>MTASTKTSAGNFFEDFRLGQEIRHAIPRTVTTGDVALYTGLTGNRFALPSSDGFARDLGLPQAPLDDLLVFHLVFGRTVPDISLNAIANLGYAQGLFGAPVYPGDTLAATSRVIGLKENSNRQTGVVYVRSIGRNQRGAMVVDYVRWVLVRKRDPQSPAPAAVIPDLVAALPPPALEVGGGLDLTRFDPAVTGSAHRWEDYEPGERIDHVDGMTIEESCHMTATRLYQNNARVHFNQHAEKDGRFGRRIVYGGHIISLARALSANGLGNALKLLAINGGRHTNPSFAGDTIFAWSEVLAKAELPGVANAGALRLRLVAAKNQPAAGFPDKAPDGNPDPAVVLDFDYWALLPRRG</sequence>
<evidence type="ECO:0000313" key="1">
    <source>
        <dbReference type="EMBL" id="QEX19576.1"/>
    </source>
</evidence>
<dbReference type="OrthoDB" id="9796589at2"/>
<dbReference type="EMBL" id="CP042906">
    <property type="protein sequence ID" value="QEX19576.1"/>
    <property type="molecule type" value="Genomic_DNA"/>
</dbReference>
<evidence type="ECO:0000313" key="2">
    <source>
        <dbReference type="Proteomes" id="UP000326202"/>
    </source>
</evidence>
<dbReference type="AlphaFoldDB" id="A0A5J6MY59"/>